<dbReference type="PANTHER" id="PTHR34070">
    <property type="entry name" value="ARMADILLO-TYPE FOLD"/>
    <property type="match status" value="1"/>
</dbReference>
<comment type="caution">
    <text evidence="1">The sequence shown here is derived from an EMBL/GenBank/DDBJ whole genome shotgun (WGS) entry which is preliminary data.</text>
</comment>
<accession>A0A1G1WRB7</accession>
<organism evidence="1 2">
    <name type="scientific">Candidatus Woykebacteria bacterium RIFCSPHIGHO2_02_FULL_43_16b</name>
    <dbReference type="NCBI Taxonomy" id="1802601"/>
    <lineage>
        <taxon>Bacteria</taxon>
        <taxon>Candidatus Woykeibacteriota</taxon>
    </lineage>
</organism>
<evidence type="ECO:0000313" key="2">
    <source>
        <dbReference type="Proteomes" id="UP000177821"/>
    </source>
</evidence>
<reference evidence="1 2" key="1">
    <citation type="journal article" date="2016" name="Nat. Commun.">
        <title>Thousands of microbial genomes shed light on interconnected biogeochemical processes in an aquifer system.</title>
        <authorList>
            <person name="Anantharaman K."/>
            <person name="Brown C.T."/>
            <person name="Hug L.A."/>
            <person name="Sharon I."/>
            <person name="Castelle C.J."/>
            <person name="Probst A.J."/>
            <person name="Thomas B.C."/>
            <person name="Singh A."/>
            <person name="Wilkins M.J."/>
            <person name="Karaoz U."/>
            <person name="Brodie E.L."/>
            <person name="Williams K.H."/>
            <person name="Hubbard S.S."/>
            <person name="Banfield J.F."/>
        </authorList>
    </citation>
    <scope>NUCLEOTIDE SEQUENCE [LARGE SCALE GENOMIC DNA]</scope>
</reference>
<evidence type="ECO:0008006" key="3">
    <source>
        <dbReference type="Google" id="ProtNLM"/>
    </source>
</evidence>
<dbReference type="SUPFAM" id="SSF48371">
    <property type="entry name" value="ARM repeat"/>
    <property type="match status" value="1"/>
</dbReference>
<gene>
    <name evidence="1" type="ORF">A3J50_03225</name>
</gene>
<proteinExistence type="predicted"/>
<name>A0A1G1WRB7_9BACT</name>
<dbReference type="PANTHER" id="PTHR34070:SF1">
    <property type="entry name" value="DNA ALKYLATION REPAIR PROTEIN"/>
    <property type="match status" value="1"/>
</dbReference>
<protein>
    <recommendedName>
        <fullName evidence="3">DNA alkylation repair protein</fullName>
    </recommendedName>
</protein>
<dbReference type="Proteomes" id="UP000177821">
    <property type="component" value="Unassembled WGS sequence"/>
</dbReference>
<dbReference type="Pfam" id="PF08713">
    <property type="entry name" value="DNA_alkylation"/>
    <property type="match status" value="1"/>
</dbReference>
<dbReference type="AlphaFoldDB" id="A0A1G1WRB7"/>
<dbReference type="CDD" id="cd06561">
    <property type="entry name" value="AlkD_like"/>
    <property type="match status" value="1"/>
</dbReference>
<dbReference type="Gene3D" id="1.25.10.90">
    <property type="match status" value="1"/>
</dbReference>
<evidence type="ECO:0000313" key="1">
    <source>
        <dbReference type="EMBL" id="OGY30295.1"/>
    </source>
</evidence>
<dbReference type="InterPro" id="IPR016024">
    <property type="entry name" value="ARM-type_fold"/>
</dbReference>
<dbReference type="InterPro" id="IPR014825">
    <property type="entry name" value="DNA_alkylation"/>
</dbReference>
<sequence>MNSFYKEILDVIRKNQADSKETTDFLQRYHGTSHKFYGLRVPIRRALAKEWVKTHKNISLPDFIELLDSLYLGESYEEKTIASNLLDTCPRFRKQINPRLLDNWLSHLEGWAEVDSLCQSTFEAEEFLEKWNVWKPMIEQFSKSKEIAKRRASLVLLTKVVAKSPDPRLGHLAFEIIDRLKDERDVLITKAISWILRDLIANYRSRVEEYLAENKDLLPKIAVRETQTKLATGKKTSNHIS</sequence>
<dbReference type="EMBL" id="MHCX01000002">
    <property type="protein sequence ID" value="OGY30295.1"/>
    <property type="molecule type" value="Genomic_DNA"/>
</dbReference>